<evidence type="ECO:0000313" key="1">
    <source>
        <dbReference type="EMBL" id="KAE8675606.1"/>
    </source>
</evidence>
<keyword evidence="2" id="KW-1185">Reference proteome</keyword>
<reference evidence="1" key="1">
    <citation type="submission" date="2019-09" db="EMBL/GenBank/DDBJ databases">
        <title>Draft genome information of white flower Hibiscus syriacus.</title>
        <authorList>
            <person name="Kim Y.-M."/>
        </authorList>
    </citation>
    <scope>NUCLEOTIDE SEQUENCE [LARGE SCALE GENOMIC DNA]</scope>
    <source>
        <strain evidence="1">YM2019G1</strain>
    </source>
</reference>
<organism evidence="1 2">
    <name type="scientific">Hibiscus syriacus</name>
    <name type="common">Rose of Sharon</name>
    <dbReference type="NCBI Taxonomy" id="106335"/>
    <lineage>
        <taxon>Eukaryota</taxon>
        <taxon>Viridiplantae</taxon>
        <taxon>Streptophyta</taxon>
        <taxon>Embryophyta</taxon>
        <taxon>Tracheophyta</taxon>
        <taxon>Spermatophyta</taxon>
        <taxon>Magnoliopsida</taxon>
        <taxon>eudicotyledons</taxon>
        <taxon>Gunneridae</taxon>
        <taxon>Pentapetalae</taxon>
        <taxon>rosids</taxon>
        <taxon>malvids</taxon>
        <taxon>Malvales</taxon>
        <taxon>Malvaceae</taxon>
        <taxon>Malvoideae</taxon>
        <taxon>Hibiscus</taxon>
    </lineage>
</organism>
<accession>A0A6A2YC35</accession>
<sequence length="130" mass="15366">MRVFRRRKKRFTESDFSFIHSFHKHPMLYKQVLGHLVWAFPAFLGSSQPAPTHRELGFSHWAFDTSRCKRLPENVEATYMGEELWTVMICSISRSMEAEEDAERLLHRTEKLAFAAFKISLNVQLNKPYM</sequence>
<dbReference type="AlphaFoldDB" id="A0A6A2YC35"/>
<gene>
    <name evidence="1" type="ORF">F3Y22_tig00111659pilonHSYRG00213</name>
</gene>
<protein>
    <submittedName>
        <fullName evidence="1">Uncharacterized protein</fullName>
    </submittedName>
</protein>
<evidence type="ECO:0000313" key="2">
    <source>
        <dbReference type="Proteomes" id="UP000436088"/>
    </source>
</evidence>
<name>A0A6A2YC35_HIBSY</name>
<dbReference type="Proteomes" id="UP000436088">
    <property type="component" value="Unassembled WGS sequence"/>
</dbReference>
<dbReference type="EMBL" id="VEPZ02001398">
    <property type="protein sequence ID" value="KAE8675606.1"/>
    <property type="molecule type" value="Genomic_DNA"/>
</dbReference>
<proteinExistence type="predicted"/>
<comment type="caution">
    <text evidence="1">The sequence shown here is derived from an EMBL/GenBank/DDBJ whole genome shotgun (WGS) entry which is preliminary data.</text>
</comment>